<dbReference type="Pfam" id="PF15710">
    <property type="entry name" value="Brme1"/>
    <property type="match status" value="1"/>
</dbReference>
<dbReference type="InterPro" id="IPR031441">
    <property type="entry name" value="Brme1"/>
</dbReference>
<organism evidence="2 3">
    <name type="scientific">Synaphobranchus kaupii</name>
    <name type="common">Kaup's arrowtooth eel</name>
    <dbReference type="NCBI Taxonomy" id="118154"/>
    <lineage>
        <taxon>Eukaryota</taxon>
        <taxon>Metazoa</taxon>
        <taxon>Chordata</taxon>
        <taxon>Craniata</taxon>
        <taxon>Vertebrata</taxon>
        <taxon>Euteleostomi</taxon>
        <taxon>Actinopterygii</taxon>
        <taxon>Neopterygii</taxon>
        <taxon>Teleostei</taxon>
        <taxon>Anguilliformes</taxon>
        <taxon>Synaphobranchidae</taxon>
        <taxon>Synaphobranchus</taxon>
    </lineage>
</organism>
<feature type="compositionally biased region" description="Basic and acidic residues" evidence="1">
    <location>
        <begin position="298"/>
        <end position="325"/>
    </location>
</feature>
<dbReference type="OrthoDB" id="9940137at2759"/>
<dbReference type="Proteomes" id="UP001152622">
    <property type="component" value="Chromosome 4"/>
</dbReference>
<feature type="compositionally biased region" description="Polar residues" evidence="1">
    <location>
        <begin position="417"/>
        <end position="428"/>
    </location>
</feature>
<reference evidence="2" key="1">
    <citation type="journal article" date="2023" name="Science">
        <title>Genome structures resolve the early diversification of teleost fishes.</title>
        <authorList>
            <person name="Parey E."/>
            <person name="Louis A."/>
            <person name="Montfort J."/>
            <person name="Bouchez O."/>
            <person name="Roques C."/>
            <person name="Iampietro C."/>
            <person name="Lluch J."/>
            <person name="Castinel A."/>
            <person name="Donnadieu C."/>
            <person name="Desvignes T."/>
            <person name="Floi Bucao C."/>
            <person name="Jouanno E."/>
            <person name="Wen M."/>
            <person name="Mejri S."/>
            <person name="Dirks R."/>
            <person name="Jansen H."/>
            <person name="Henkel C."/>
            <person name="Chen W.J."/>
            <person name="Zahm M."/>
            <person name="Cabau C."/>
            <person name="Klopp C."/>
            <person name="Thompson A.W."/>
            <person name="Robinson-Rechavi M."/>
            <person name="Braasch I."/>
            <person name="Lecointre G."/>
            <person name="Bobe J."/>
            <person name="Postlethwait J.H."/>
            <person name="Berthelot C."/>
            <person name="Roest Crollius H."/>
            <person name="Guiguen Y."/>
        </authorList>
    </citation>
    <scope>NUCLEOTIDE SEQUENCE</scope>
    <source>
        <strain evidence="2">WJC10195</strain>
    </source>
</reference>
<evidence type="ECO:0000313" key="2">
    <source>
        <dbReference type="EMBL" id="KAJ8363041.1"/>
    </source>
</evidence>
<feature type="compositionally biased region" description="Basic and acidic residues" evidence="1">
    <location>
        <begin position="163"/>
        <end position="172"/>
    </location>
</feature>
<sequence>MTKRGVPQTAVNVCTAGKAAQPRALRSRKRKFPGSEESGPAGDNESLQSGEAQGSSVCMRTSSGVEECSALLSKDVKATDSCREVKCPPSEVKLLNLDCTPAQRERGASASFQTFRRGSSVPDQGGGAGDGSLALSDTKRAVRPVLEGLNEKLFTDNEMGAKQQRENGHEGWMDEGAEIQEYPSAVPSYAAPCPPGSPQHVKGRELGRGARATDGVMGMDGEKEKPTDGTGDRPSDQPLLGEGSGTVPEAEPLRSATGGQCEDGPAKKKVRKRMGMRGFGERERRTHCEGQLASRNQKKGESKKEREREGKVDRKHEESHSDCHDEVTGKTLEMANFNMAANGTHLWTTEGMPDTTWALVSQPAVLPSATDIFLPTPLDSILEEEEVPSQSGMEGSYKIPKQPLTVEKTVAGETKSSHSAMCTGSVDTSPCGPGEASAEEDGPGASGGGSGASRVELGGAACQVWGDAWRSTGNPCAVQEEDCDLTITVLGLEEVLQNQGRRGPSWAQRREAPKVRACSSSEPAVSLGPNALESGTVAIPCDGVARSPFEGLLDPNGLVVSETTDEVKRMGATVGTGLASCGPAEPLWVEFMGQGSSQGCASLFQGDPMTNDFTEPPELEEEPHGHTEDSMKMSSHEPAPVTETKEAPAPGHTGARASPEEHQHPTAHCVTVSVDVHTSPANHTEAQRTSGQASLGVSNVDPDQHQDRGDGVLQNTVSSHDVQETGSGHGRQGPVCASVLPPICEDKTLPWDTVLVHSFNTQSFAVRSPKPCHDPDTGPEPPISPSDSQLNNIALSEMEDSPTPDCADRQEDASELVCGLIKELSFLNRTVMAAHRELDNIRRGNRTPKPPLRRSYGSRRSEM</sequence>
<feature type="region of interest" description="Disordered" evidence="1">
    <location>
        <begin position="1"/>
        <end position="58"/>
    </location>
</feature>
<feature type="compositionally biased region" description="Basic and acidic residues" evidence="1">
    <location>
        <begin position="220"/>
        <end position="235"/>
    </location>
</feature>
<keyword evidence="3" id="KW-1185">Reference proteome</keyword>
<feature type="region of interest" description="Disordered" evidence="1">
    <location>
        <begin position="107"/>
        <end position="136"/>
    </location>
</feature>
<accession>A0A9Q1FN41</accession>
<feature type="region of interest" description="Disordered" evidence="1">
    <location>
        <begin position="153"/>
        <end position="325"/>
    </location>
</feature>
<feature type="compositionally biased region" description="Basic and acidic residues" evidence="1">
    <location>
        <begin position="622"/>
        <end position="635"/>
    </location>
</feature>
<feature type="region of interest" description="Disordered" evidence="1">
    <location>
        <begin position="839"/>
        <end position="863"/>
    </location>
</feature>
<name>A0A9Q1FN41_SYNKA</name>
<gene>
    <name evidence="2" type="ORF">SKAU_G00118720</name>
</gene>
<feature type="region of interest" description="Disordered" evidence="1">
    <location>
        <begin position="765"/>
        <end position="789"/>
    </location>
</feature>
<protein>
    <submittedName>
        <fullName evidence="2">Uncharacterized protein</fullName>
    </submittedName>
</protein>
<feature type="compositionally biased region" description="Polar residues" evidence="1">
    <location>
        <begin position="681"/>
        <end position="697"/>
    </location>
</feature>
<feature type="compositionally biased region" description="Polar residues" evidence="1">
    <location>
        <begin position="45"/>
        <end position="58"/>
    </location>
</feature>
<feature type="compositionally biased region" description="Basic and acidic residues" evidence="1">
    <location>
        <begin position="279"/>
        <end position="288"/>
    </location>
</feature>
<evidence type="ECO:0000313" key="3">
    <source>
        <dbReference type="Proteomes" id="UP001152622"/>
    </source>
</evidence>
<feature type="region of interest" description="Disordered" evidence="1">
    <location>
        <begin position="681"/>
        <end position="713"/>
    </location>
</feature>
<feature type="region of interest" description="Disordered" evidence="1">
    <location>
        <begin position="415"/>
        <end position="452"/>
    </location>
</feature>
<dbReference type="AlphaFoldDB" id="A0A9Q1FN41"/>
<proteinExistence type="predicted"/>
<dbReference type="EMBL" id="JAINUF010000004">
    <property type="protein sequence ID" value="KAJ8363041.1"/>
    <property type="molecule type" value="Genomic_DNA"/>
</dbReference>
<evidence type="ECO:0000256" key="1">
    <source>
        <dbReference type="SAM" id="MobiDB-lite"/>
    </source>
</evidence>
<dbReference type="GO" id="GO:1990918">
    <property type="term" value="P:double-strand break repair involved in meiotic recombination"/>
    <property type="evidence" value="ECO:0007669"/>
    <property type="project" value="InterPro"/>
</dbReference>
<comment type="caution">
    <text evidence="2">The sequence shown here is derived from an EMBL/GenBank/DDBJ whole genome shotgun (WGS) entry which is preliminary data.</text>
</comment>
<feature type="region of interest" description="Disordered" evidence="1">
    <location>
        <begin position="607"/>
        <end position="666"/>
    </location>
</feature>